<feature type="region of interest" description="Disordered" evidence="2">
    <location>
        <begin position="897"/>
        <end position="925"/>
    </location>
</feature>
<evidence type="ECO:0000313" key="5">
    <source>
        <dbReference type="Proteomes" id="UP000747110"/>
    </source>
</evidence>
<feature type="region of interest" description="Disordered" evidence="2">
    <location>
        <begin position="1400"/>
        <end position="1435"/>
    </location>
</feature>
<feature type="compositionally biased region" description="Polar residues" evidence="2">
    <location>
        <begin position="736"/>
        <end position="750"/>
    </location>
</feature>
<feature type="compositionally biased region" description="Low complexity" evidence="2">
    <location>
        <begin position="714"/>
        <end position="723"/>
    </location>
</feature>
<dbReference type="PANTHER" id="PTHR47490:SF2">
    <property type="entry name" value="PROTEIN BLISTER"/>
    <property type="match status" value="1"/>
</dbReference>
<feature type="coiled-coil region" evidence="1">
    <location>
        <begin position="1574"/>
        <end position="1612"/>
    </location>
</feature>
<evidence type="ECO:0000313" key="4">
    <source>
        <dbReference type="EMBL" id="GIL98353.1"/>
    </source>
</evidence>
<feature type="region of interest" description="Disordered" evidence="2">
    <location>
        <begin position="1029"/>
        <end position="1070"/>
    </location>
</feature>
<dbReference type="InterPro" id="IPR044194">
    <property type="entry name" value="BLISTER"/>
</dbReference>
<dbReference type="EMBL" id="BNCQ01000005">
    <property type="protein sequence ID" value="GIL98353.1"/>
    <property type="molecule type" value="Genomic_DNA"/>
</dbReference>
<protein>
    <submittedName>
        <fullName evidence="3">Uncharacterized protein</fullName>
    </submittedName>
</protein>
<comment type="caution">
    <text evidence="3">The sequence shown here is derived from an EMBL/GenBank/DDBJ whole genome shotgun (WGS) entry which is preliminary data.</text>
</comment>
<dbReference type="OrthoDB" id="552182at2759"/>
<feature type="compositionally biased region" description="Low complexity" evidence="2">
    <location>
        <begin position="1400"/>
        <end position="1413"/>
    </location>
</feature>
<feature type="region of interest" description="Disordered" evidence="2">
    <location>
        <begin position="1102"/>
        <end position="1121"/>
    </location>
</feature>
<dbReference type="Proteomes" id="UP000747110">
    <property type="component" value="Unassembled WGS sequence"/>
</dbReference>
<feature type="compositionally biased region" description="Pro residues" evidence="2">
    <location>
        <begin position="946"/>
        <end position="968"/>
    </location>
</feature>
<feature type="compositionally biased region" description="Low complexity" evidence="2">
    <location>
        <begin position="433"/>
        <end position="447"/>
    </location>
</feature>
<organism evidence="3 5">
    <name type="scientific">Volvox reticuliferus</name>
    <dbReference type="NCBI Taxonomy" id="1737510"/>
    <lineage>
        <taxon>Eukaryota</taxon>
        <taxon>Viridiplantae</taxon>
        <taxon>Chlorophyta</taxon>
        <taxon>core chlorophytes</taxon>
        <taxon>Chlorophyceae</taxon>
        <taxon>CS clade</taxon>
        <taxon>Chlamydomonadales</taxon>
        <taxon>Volvocaceae</taxon>
        <taxon>Volvox</taxon>
    </lineage>
</organism>
<feature type="region of interest" description="Disordered" evidence="2">
    <location>
        <begin position="531"/>
        <end position="591"/>
    </location>
</feature>
<feature type="region of interest" description="Disordered" evidence="2">
    <location>
        <begin position="17"/>
        <end position="80"/>
    </location>
</feature>
<evidence type="ECO:0000256" key="2">
    <source>
        <dbReference type="SAM" id="MobiDB-lite"/>
    </source>
</evidence>
<evidence type="ECO:0000256" key="1">
    <source>
        <dbReference type="SAM" id="Coils"/>
    </source>
</evidence>
<feature type="coiled-coil region" evidence="1">
    <location>
        <begin position="1196"/>
        <end position="1356"/>
    </location>
</feature>
<evidence type="ECO:0000313" key="3">
    <source>
        <dbReference type="EMBL" id="GIL70625.1"/>
    </source>
</evidence>
<feature type="region of interest" description="Disordered" evidence="2">
    <location>
        <begin position="415"/>
        <end position="452"/>
    </location>
</feature>
<feature type="compositionally biased region" description="Low complexity" evidence="2">
    <location>
        <begin position="67"/>
        <end position="80"/>
    </location>
</feature>
<proteinExistence type="predicted"/>
<feature type="compositionally biased region" description="Low complexity" evidence="2">
    <location>
        <begin position="905"/>
        <end position="914"/>
    </location>
</feature>
<dbReference type="GO" id="GO:0040008">
    <property type="term" value="P:regulation of growth"/>
    <property type="evidence" value="ECO:0007669"/>
    <property type="project" value="InterPro"/>
</dbReference>
<name>A0A8J4FG26_9CHLO</name>
<reference evidence="3" key="1">
    <citation type="journal article" date="2021" name="Proc. Natl. Acad. Sci. U.S.A.">
        <title>Three genomes in the algal genus Volvox reveal the fate of a haploid sex-determining region after a transition to homothallism.</title>
        <authorList>
            <person name="Yamamoto K."/>
            <person name="Hamaji T."/>
            <person name="Kawai-Toyooka H."/>
            <person name="Matsuzaki R."/>
            <person name="Takahashi F."/>
            <person name="Nishimura Y."/>
            <person name="Kawachi M."/>
            <person name="Noguchi H."/>
            <person name="Minakuchi Y."/>
            <person name="Umen J.G."/>
            <person name="Toyoda A."/>
            <person name="Nozaki H."/>
        </authorList>
    </citation>
    <scope>NUCLEOTIDE SEQUENCE</scope>
    <source>
        <strain evidence="4">NIES-3785</strain>
        <strain evidence="3">NIES-3786</strain>
    </source>
</reference>
<dbReference type="PANTHER" id="PTHR47490">
    <property type="entry name" value="PROTEIN BLISTER"/>
    <property type="match status" value="1"/>
</dbReference>
<dbReference type="Proteomes" id="UP000722791">
    <property type="component" value="Unassembled WGS sequence"/>
</dbReference>
<feature type="compositionally biased region" description="Low complexity" evidence="2">
    <location>
        <begin position="569"/>
        <end position="591"/>
    </location>
</feature>
<keyword evidence="5" id="KW-1185">Reference proteome</keyword>
<accession>A0A8J4FG26</accession>
<sequence length="1710" mass="173921">MQSRKELAEAGRRKLEEFRKAKAQGKAVTSASVINPSEDPTPAPPATSNASLVPPPLVNGNGGSYPYGGPAQAPAQPQRGAVAATVPNIPSGPAGAALTSAQPFLQTLERPSIAPEVAPKPKPVPTTTIHPLSTTSTPITTFVVLEDAPIPFGGPAAAAASPGHQGSSNGVAHVNGDVWPPCGLSMAARSGGDTEARTQALSLLSGGLDIRPVSNGVPFRAVTESKSVTDTPHGHDGASGGHKIVDGLEGSVNSKLGNGVQFSGSPGKSQHMWPVETTKAPVSSSTTAAFPVAAAAAAPSPSPFGDRADAGSGPYPIMAGSSAAITHPTFPPAFANGLEARADPVTKGHLSARTHVGVEAIEPPLNSVELNSRASTQPTSMPLLKTNDVLPVQSASVDEAQTAAPPVANLASSLGYGGAPDMRPHTRPPWPAPKAASAASSAGPTSSTDIASAAPLRGSVPLASVVLQSGASSATSQEAASTSDTTLWSTGVPMPAEVEAVTAAAAAAAAGVVNSVTCYDQLSDNYLGTNNRTPASVAPDARASTTKGASALSERLGDAAPGKRLSETPSGPAAAAPVSASSSSAAPDRGADSGITSLAGLASAVAADIAIEPPTTQPEFSSPSSSALRILEPQGLPPTRAAPAPSRFAWLFGSPPSAKQTVSLEQPVTAAAPTQTPVLPPAAHPTRSFALDQAFPAAEDRSLHSSSTRAGIDSRTSASASSTWTVPDAGPKHAPSFSTTTPIHSVQSPEGSYYPVGMPVDVEVHGAANGLSEGSRVQVDVATSSSASGLLGLLPGQTAASATHPETAMPGALGAGPGASIGVLLPLGATLAGPAAAGRHGDPGEDAYVPHQPVFSNAVYGAGITSVGVTGGAAERGVVGLPLPSFLQGIDTVTAVPGREDRTMPPTVVQVPPVDSSGPSNEMAAGADAAVAEGFMTAPSFSTSFPPLPSASPLPLPPTASRPPPAAPAPVSTVTTVSTPHFATTTSYLSAYSSAAGAIPHGGPLAATTVTTSSFLESYLDNLLSTMSTAPRDGVEDSNAQSQMHGRKGDTPRHSKLGDAPGDAGTTQLGPHATEVLSSEGPEVASGDNVSKDDQFLCTRDSGDAEAAPDASGSGRAGALPQIDGTAQLRGHHSRHVSTDSGGVLSAHTLATGVMHAVNAYGPGGSNSGVSRAQFAALQQHIDELTEEKLALARGLQQQTRINEQLAEENEALMRQYNARGSVVEELQRKVKQYEQELEAQTLSLEGFSEERHAARSSYAEASSRAQALAAEVVGLEAQVLQLKSAVLKAERTAEEAQQRAKKLGKQVETLTLEAQGRAQELHQTQLKGRNLVVKLKQTEARLEAAEGKLAMQIALAGTTAPHGSLVPNGHHPPLPPLPLPKPTAEQEVQCDLAAELDEAAQAAARSGASDGSGVNGPREDAAAATMSDGGQERVADGASISSSAAQDGADVAPLLLARQPSAAVSTEISDAPDRLVRVDWDAARPPRDAPSAVVAERALASMDSRELRAAARGALPEGLGAVALQLARWLPAGPVSGGDPVAVMVEEELRLIESIHELLGSFEQAQEATMDQIAELRGHVAGLTSENDELRQKLELQTQRLELQMQGLTTTIQPVSQHQTPAAGPSAHEEGATGVVAMTPSSPSRNYLPAQPFLPVSAEHEAAVITPTRSIHMTPLMDSPAAGAPPLKQTWMGYLFRPRQKKRTRTAIL</sequence>
<gene>
    <name evidence="3" type="ORF">Vretifemale_1365</name>
    <name evidence="4" type="ORF">Vretimale_3741</name>
</gene>
<keyword evidence="1" id="KW-0175">Coiled coil</keyword>
<feature type="region of interest" description="Disordered" evidence="2">
    <location>
        <begin position="946"/>
        <end position="972"/>
    </location>
</feature>
<dbReference type="EMBL" id="BNCP01000002">
    <property type="protein sequence ID" value="GIL70625.1"/>
    <property type="molecule type" value="Genomic_DNA"/>
</dbReference>
<feature type="compositionally biased region" description="Basic and acidic residues" evidence="2">
    <location>
        <begin position="1047"/>
        <end position="1057"/>
    </location>
</feature>
<feature type="region of interest" description="Disordered" evidence="2">
    <location>
        <begin position="700"/>
        <end position="750"/>
    </location>
</feature>